<feature type="compositionally biased region" description="Low complexity" evidence="1">
    <location>
        <begin position="585"/>
        <end position="597"/>
    </location>
</feature>
<evidence type="ECO:0000256" key="1">
    <source>
        <dbReference type="SAM" id="MobiDB-lite"/>
    </source>
</evidence>
<dbReference type="AlphaFoldDB" id="A0A8C4QP26"/>
<evidence type="ECO:0000313" key="2">
    <source>
        <dbReference type="Ensembl" id="ENSEBUP00000018364.1"/>
    </source>
</evidence>
<dbReference type="Pfam" id="PF15676">
    <property type="entry name" value="S6OS1"/>
    <property type="match status" value="1"/>
</dbReference>
<dbReference type="Proteomes" id="UP000694388">
    <property type="component" value="Unplaced"/>
</dbReference>
<dbReference type="Ensembl" id="ENSEBUT00000018939.1">
    <property type="protein sequence ID" value="ENSEBUP00000018364.1"/>
    <property type="gene ID" value="ENSEBUG00000011460.1"/>
</dbReference>
<proteinExistence type="predicted"/>
<feature type="region of interest" description="Disordered" evidence="1">
    <location>
        <begin position="511"/>
        <end position="533"/>
    </location>
</feature>
<reference evidence="2" key="2">
    <citation type="submission" date="2025-09" db="UniProtKB">
        <authorList>
            <consortium name="Ensembl"/>
        </authorList>
    </citation>
    <scope>IDENTIFICATION</scope>
</reference>
<organism evidence="2 3">
    <name type="scientific">Eptatretus burgeri</name>
    <name type="common">Inshore hagfish</name>
    <dbReference type="NCBI Taxonomy" id="7764"/>
    <lineage>
        <taxon>Eukaryota</taxon>
        <taxon>Metazoa</taxon>
        <taxon>Chordata</taxon>
        <taxon>Craniata</taxon>
        <taxon>Vertebrata</taxon>
        <taxon>Cyclostomata</taxon>
        <taxon>Myxini</taxon>
        <taxon>Myxiniformes</taxon>
        <taxon>Myxinidae</taxon>
        <taxon>Eptatretinae</taxon>
        <taxon>Eptatretus</taxon>
    </lineage>
</organism>
<dbReference type="InterPro" id="IPR031380">
    <property type="entry name" value="SIX6OS1"/>
</dbReference>
<reference evidence="2" key="1">
    <citation type="submission" date="2025-08" db="UniProtKB">
        <authorList>
            <consortium name="Ensembl"/>
        </authorList>
    </citation>
    <scope>IDENTIFICATION</scope>
</reference>
<evidence type="ECO:0000313" key="3">
    <source>
        <dbReference type="Proteomes" id="UP000694388"/>
    </source>
</evidence>
<evidence type="ECO:0008006" key="4">
    <source>
        <dbReference type="Google" id="ProtNLM"/>
    </source>
</evidence>
<sequence>METPQMETSALEKFIKTLEMEMHWKMKLINEENEQQQLFTTKLKEKEKLMMEQHTQIENINRDVSRYLQQLDYNKRNFDGLKLTQNILIQHQEFFEKELRTICETVKKDVERFEGIKKNYLKIWENYQQQYQQKSEVKLYLLKKQELEEAQQRVGEMTGEVERIKALICTFNKTSKKGQSSSTSLNETIIKFVQIKLDTEKKCESISLKKKSVVTLKEDILQRKAQIEEGKKVAAKMQGVEEAAMIGGKGDHLEEHATDTNTCDLKSDYYSEITLKESFGKFPDVLASQTQNESYTNYSEITEKEKGLVPSTLQLSRIYQHPSIQEDAAKWEALPKVCISQLYQTVFQKPSLGEVKDSTGNSMVDDMECTPLPDTNSQFSLPQPDSVHASLAKTCRNDIEATDDLDFSGSNPSVIQDIRFSSKHQEMTKTNEATPAKVVHAAPAKASPAIMVPRPRFSGFPYSDYSHWLKRSDDQPVKPAETMKTNNTEFQSDVVDGSPLSKSPEFTFSSRPMFSFTSNDQDRKEDQQLQKSPFLRPLFGNVSPFCSTMDEKGDHGFKDGSKTTFASGPPEKTFNFPFQPASPSNDNQNDNFTFNFDFDGDNSSARGLNFSSPNDEKAGAMRFNFF</sequence>
<keyword evidence="3" id="KW-1185">Reference proteome</keyword>
<protein>
    <recommendedName>
        <fullName evidence="4">Protein SIX6OS1</fullName>
    </recommendedName>
</protein>
<accession>A0A8C4QP26</accession>
<feature type="region of interest" description="Disordered" evidence="1">
    <location>
        <begin position="577"/>
        <end position="598"/>
    </location>
</feature>
<name>A0A8C4QP26_EPTBU</name>